<dbReference type="GO" id="GO:0042799">
    <property type="term" value="F:histone H4K20 methyltransferase activity"/>
    <property type="evidence" value="ECO:0007669"/>
    <property type="project" value="UniProtKB-ARBA"/>
</dbReference>
<feature type="domain" description="SET" evidence="10">
    <location>
        <begin position="126"/>
        <end position="243"/>
    </location>
</feature>
<dbReference type="CDD" id="cd10524">
    <property type="entry name" value="SET_Suv4-20-like"/>
    <property type="match status" value="1"/>
</dbReference>
<dbReference type="RefSeq" id="XP_004363787.1">
    <property type="nucleotide sequence ID" value="XM_004363730.2"/>
</dbReference>
<keyword evidence="5" id="KW-0808">Transferase</keyword>
<keyword evidence="6" id="KW-0949">S-adenosyl-L-methionine</keyword>
<comment type="subcellular location">
    <subcellularLocation>
        <location evidence="2">Chromosome</location>
    </subcellularLocation>
    <subcellularLocation>
        <location evidence="1">Nucleus</location>
    </subcellularLocation>
</comment>
<reference evidence="12" key="1">
    <citation type="submission" date="2011-02" db="EMBL/GenBank/DDBJ databases">
        <title>The Genome Sequence of Capsaspora owczarzaki ATCC 30864.</title>
        <authorList>
            <person name="Russ C."/>
            <person name="Cuomo C."/>
            <person name="Burger G."/>
            <person name="Gray M.W."/>
            <person name="Holland P.W.H."/>
            <person name="King N."/>
            <person name="Lang F.B.F."/>
            <person name="Roger A.J."/>
            <person name="Ruiz-Trillo I."/>
            <person name="Young S.K."/>
            <person name="Zeng Q."/>
            <person name="Gargeya S."/>
            <person name="Alvarado L."/>
            <person name="Berlin A."/>
            <person name="Chapman S.B."/>
            <person name="Chen Z."/>
            <person name="Freedman E."/>
            <person name="Gellesch M."/>
            <person name="Goldberg J."/>
            <person name="Griggs A."/>
            <person name="Gujja S."/>
            <person name="Heilman E."/>
            <person name="Heiman D."/>
            <person name="Howarth C."/>
            <person name="Mehta T."/>
            <person name="Neiman D."/>
            <person name="Pearson M."/>
            <person name="Roberts A."/>
            <person name="Saif S."/>
            <person name="Shea T."/>
            <person name="Shenoy N."/>
            <person name="Sisk P."/>
            <person name="Stolte C."/>
            <person name="Sykes S."/>
            <person name="White J."/>
            <person name="Yandava C."/>
            <person name="Haas B."/>
            <person name="Nusbaum C."/>
            <person name="Birren B."/>
        </authorList>
    </citation>
    <scope>NUCLEOTIDE SEQUENCE</scope>
    <source>
        <strain evidence="12">ATCC 30864</strain>
    </source>
</reference>
<proteinExistence type="predicted"/>
<feature type="compositionally biased region" description="Polar residues" evidence="9">
    <location>
        <begin position="932"/>
        <end position="953"/>
    </location>
</feature>
<dbReference type="EMBL" id="KE346363">
    <property type="protein sequence ID" value="KJE91884.1"/>
    <property type="molecule type" value="Genomic_DNA"/>
</dbReference>
<feature type="compositionally biased region" description="Polar residues" evidence="9">
    <location>
        <begin position="767"/>
        <end position="777"/>
    </location>
</feature>
<evidence type="ECO:0000256" key="8">
    <source>
        <dbReference type="ARBA" id="ARBA00023242"/>
    </source>
</evidence>
<keyword evidence="8" id="KW-0539">Nucleus</keyword>
<dbReference type="STRING" id="595528.A0A0D2X238"/>
<protein>
    <recommendedName>
        <fullName evidence="10">SET domain-containing protein</fullName>
    </recommendedName>
</protein>
<evidence type="ECO:0000256" key="3">
    <source>
        <dbReference type="ARBA" id="ARBA00022454"/>
    </source>
</evidence>
<dbReference type="Gene3D" id="2.170.270.10">
    <property type="entry name" value="SET domain"/>
    <property type="match status" value="1"/>
</dbReference>
<feature type="region of interest" description="Disordered" evidence="9">
    <location>
        <begin position="260"/>
        <end position="294"/>
    </location>
</feature>
<dbReference type="Proteomes" id="UP000008743">
    <property type="component" value="Unassembled WGS sequence"/>
</dbReference>
<feature type="compositionally biased region" description="Acidic residues" evidence="9">
    <location>
        <begin position="723"/>
        <end position="755"/>
    </location>
</feature>
<dbReference type="GO" id="GO:0005694">
    <property type="term" value="C:chromosome"/>
    <property type="evidence" value="ECO:0007669"/>
    <property type="project" value="UniProtKB-SubCell"/>
</dbReference>
<feature type="compositionally biased region" description="Low complexity" evidence="9">
    <location>
        <begin position="279"/>
        <end position="294"/>
    </location>
</feature>
<evidence type="ECO:0000256" key="1">
    <source>
        <dbReference type="ARBA" id="ARBA00004123"/>
    </source>
</evidence>
<sequence length="980" mass="107960">MAEYTFRELSEYDDVSTDVVVDTLLGFQTHKMAPRYRPRHAVAQTVAAAVTALGDLTPPIVPGTQLSAQHEEIRARRQATAFAILCRDPWAAPYLATKTPEQQDAFKQHMLRYLGVFQPASGVLIVPTNRYSQDSRQGAKLCASRRWHKGEIIPLLCGCIAEITPQEEKSLLRAGQNDFSVMYSTRKEIAQLWLGPAAYINHDCSPSCKFIPTSKNTACVLVCKDIDIGEEITCYYGRHFFGEENEHCECHSCEIGQNGKFSRTDSQSSTDGETDSSESEASSSNNQPSNRNSYNFRRKHKASLTKHHEPLTHPVLALRAAAKVSPLKRAAVSESDTPTAKAKQPQLAEKATAASSAIVKKGAIQLTEEAKRGTKTSAGARASSSAASPKSQATPTTKPKLETPVKSSPASLEPQTAADLSKHQQRQLQSARSKDRELLTLGAVRKLVFVKPFDNPSSWWYPAMIVPTRELDVTMPVPQEGDCVVRYFEDNSFSAVAFKHVEEFAPQSRFYKRLASEFGSSFRTSKGVRLATECYNSENLVRVPKKFIWRHWGQSDLDEQRMAQLRSAGGNLPDPATFGPRSCFVCHTTPAVSRPLRPSDDIPSPLVNVRHESLYAAELVRLEVFSDEHGDLDAQSYSISSADASDSDVSSDTDGDSVSASVVGEDSDVPSEGDNQFDGDESQDVDVENDDDDPNDEAEVDDDDELIDFTDDEADNSGVVDAADVDEEDVHDEEEVNDDEDDETSDDDDDDDEVGSNESDSERAEETSSAMQLSNGTPRKRLSKKSLFVCGRHCEVRYISYPVTYRDWVPYSLVIQPKSRGRPPHVHPPERGVRNRGPLCFRPPEPEPTPSPLLSSKRPRGRPRKYPLGPDGKPIRVPLSSLPSGLAHKTAASKQPRTTTQSPKVQASAMRAPPAAATAPKPPATPKRRPTEQATTPVETMQQAVSTVLSRSGTPHRAKRRFPDEEYAVLTPRSKSPRVN</sequence>
<evidence type="ECO:0000313" key="12">
    <source>
        <dbReference type="Proteomes" id="UP000008743"/>
    </source>
</evidence>
<dbReference type="PANTHER" id="PTHR12977:SF4">
    <property type="entry name" value="HISTONE-LYSINE N-METHYLTRANSFERASE KMT5B"/>
    <property type="match status" value="1"/>
</dbReference>
<feature type="compositionally biased region" description="Acidic residues" evidence="9">
    <location>
        <begin position="665"/>
        <end position="715"/>
    </location>
</feature>
<feature type="region of interest" description="Disordered" evidence="9">
    <location>
        <begin position="370"/>
        <end position="433"/>
    </location>
</feature>
<dbReference type="SUPFAM" id="SSF63748">
    <property type="entry name" value="Tudor/PWWP/MBT"/>
    <property type="match status" value="1"/>
</dbReference>
<feature type="region of interest" description="Disordered" evidence="9">
    <location>
        <begin position="639"/>
        <end position="782"/>
    </location>
</feature>
<feature type="compositionally biased region" description="Polar residues" evidence="9">
    <location>
        <begin position="892"/>
        <end position="905"/>
    </location>
</feature>
<dbReference type="OrthoDB" id="6627536at2759"/>
<evidence type="ECO:0000313" key="11">
    <source>
        <dbReference type="EMBL" id="KJE91884.1"/>
    </source>
</evidence>
<dbReference type="CDD" id="cd05162">
    <property type="entry name" value="PWWP"/>
    <property type="match status" value="1"/>
</dbReference>
<evidence type="ECO:0000256" key="7">
    <source>
        <dbReference type="ARBA" id="ARBA00022853"/>
    </source>
</evidence>
<feature type="region of interest" description="Disordered" evidence="9">
    <location>
        <begin position="329"/>
        <end position="355"/>
    </location>
</feature>
<feature type="compositionally biased region" description="Pro residues" evidence="9">
    <location>
        <begin position="841"/>
        <end position="851"/>
    </location>
</feature>
<evidence type="ECO:0000256" key="4">
    <source>
        <dbReference type="ARBA" id="ARBA00022603"/>
    </source>
</evidence>
<dbReference type="Pfam" id="PF00856">
    <property type="entry name" value="SET"/>
    <property type="match status" value="1"/>
</dbReference>
<feature type="compositionally biased region" description="Acidic residues" evidence="9">
    <location>
        <begin position="645"/>
        <end position="655"/>
    </location>
</feature>
<dbReference type="GO" id="GO:0005634">
    <property type="term" value="C:nucleus"/>
    <property type="evidence" value="ECO:0007669"/>
    <property type="project" value="UniProtKB-SubCell"/>
</dbReference>
<dbReference type="AlphaFoldDB" id="A0A0D2X238"/>
<dbReference type="InterPro" id="IPR001214">
    <property type="entry name" value="SET_dom"/>
</dbReference>
<dbReference type="GO" id="GO:0032259">
    <property type="term" value="P:methylation"/>
    <property type="evidence" value="ECO:0007669"/>
    <property type="project" value="UniProtKB-KW"/>
</dbReference>
<feature type="region of interest" description="Disordered" evidence="9">
    <location>
        <begin position="817"/>
        <end position="980"/>
    </location>
</feature>
<dbReference type="SUPFAM" id="SSF82199">
    <property type="entry name" value="SET domain"/>
    <property type="match status" value="1"/>
</dbReference>
<dbReference type="eggNOG" id="KOG2589">
    <property type="taxonomic scope" value="Eukaryota"/>
</dbReference>
<dbReference type="Gene3D" id="1.10.10.1700">
    <property type="entry name" value="Histone-lysine N-methyltransferase"/>
    <property type="match status" value="1"/>
</dbReference>
<evidence type="ECO:0000256" key="6">
    <source>
        <dbReference type="ARBA" id="ARBA00022691"/>
    </source>
</evidence>
<name>A0A0D2X238_CAPO3</name>
<dbReference type="SMART" id="SM00317">
    <property type="entry name" value="SET"/>
    <property type="match status" value="1"/>
</dbReference>
<evidence type="ECO:0000259" key="10">
    <source>
        <dbReference type="SMART" id="SM00317"/>
    </source>
</evidence>
<gene>
    <name evidence="11" type="ORF">CAOG_002948</name>
</gene>
<organism evidence="11 12">
    <name type="scientific">Capsaspora owczarzaki (strain ATCC 30864)</name>
    <dbReference type="NCBI Taxonomy" id="595528"/>
    <lineage>
        <taxon>Eukaryota</taxon>
        <taxon>Filasterea</taxon>
        <taxon>Capsaspora</taxon>
    </lineage>
</organism>
<dbReference type="InterPro" id="IPR039977">
    <property type="entry name" value="Suv4-20/Set9"/>
</dbReference>
<dbReference type="InterPro" id="IPR041938">
    <property type="entry name" value="Hist-Lys_N-MTase_N"/>
</dbReference>
<keyword evidence="7" id="KW-0156">Chromatin regulator</keyword>
<dbReference type="PANTHER" id="PTHR12977">
    <property type="entry name" value="SUPPRESSOR OF VARIEGATION 4-20-RELATED"/>
    <property type="match status" value="1"/>
</dbReference>
<dbReference type="Gene3D" id="2.30.30.140">
    <property type="match status" value="1"/>
</dbReference>
<feature type="compositionally biased region" description="Low complexity" evidence="9">
    <location>
        <begin position="375"/>
        <end position="397"/>
    </location>
</feature>
<dbReference type="InterPro" id="IPR046341">
    <property type="entry name" value="SET_dom_sf"/>
</dbReference>
<dbReference type="FunFam" id="2.170.270.10:FF:000006">
    <property type="entry name" value="Histone-lysine N-methyltransferase"/>
    <property type="match status" value="1"/>
</dbReference>
<keyword evidence="12" id="KW-1185">Reference proteome</keyword>
<accession>A0A0D2X238</accession>
<evidence type="ECO:0000256" key="5">
    <source>
        <dbReference type="ARBA" id="ARBA00022679"/>
    </source>
</evidence>
<evidence type="ECO:0000256" key="2">
    <source>
        <dbReference type="ARBA" id="ARBA00004286"/>
    </source>
</evidence>
<dbReference type="InParanoid" id="A0A0D2X238"/>
<feature type="compositionally biased region" description="Polar residues" evidence="9">
    <location>
        <begin position="405"/>
        <end position="414"/>
    </location>
</feature>
<evidence type="ECO:0000256" key="9">
    <source>
        <dbReference type="SAM" id="MobiDB-lite"/>
    </source>
</evidence>
<keyword evidence="3" id="KW-0158">Chromosome</keyword>
<keyword evidence="4" id="KW-0489">Methyltransferase</keyword>